<dbReference type="SUPFAM" id="SSF69322">
    <property type="entry name" value="Tricorn protease domain 2"/>
    <property type="match status" value="1"/>
</dbReference>
<dbReference type="InterPro" id="IPR013863">
    <property type="entry name" value="VID27_C"/>
</dbReference>
<dbReference type="Pfam" id="PF08553">
    <property type="entry name" value="VID27"/>
    <property type="match status" value="1"/>
</dbReference>
<feature type="compositionally biased region" description="Polar residues" evidence="1">
    <location>
        <begin position="198"/>
        <end position="207"/>
    </location>
</feature>
<dbReference type="Pfam" id="PF17747">
    <property type="entry name" value="VID27_PH"/>
    <property type="match status" value="1"/>
</dbReference>
<feature type="region of interest" description="Disordered" evidence="1">
    <location>
        <begin position="402"/>
        <end position="444"/>
    </location>
</feature>
<protein>
    <recommendedName>
        <fullName evidence="7">Vacuolar import/degradation Vid27 C-terminal domain-containing protein</fullName>
    </recommendedName>
</protein>
<reference evidence="5 6" key="1">
    <citation type="journal article" date="2019" name="Sci. Rep.">
        <title>Comparative genomics of chytrid fungi reveal insights into the obligate biotrophic and pathogenic lifestyle of Synchytrium endobioticum.</title>
        <authorList>
            <person name="van de Vossenberg B.T.L.H."/>
            <person name="Warris S."/>
            <person name="Nguyen H.D.T."/>
            <person name="van Gent-Pelzer M.P.E."/>
            <person name="Joly D.L."/>
            <person name="van de Geest H.C."/>
            <person name="Bonants P.J.M."/>
            <person name="Smith D.S."/>
            <person name="Levesque C.A."/>
            <person name="van der Lee T.A.J."/>
        </authorList>
    </citation>
    <scope>NUCLEOTIDE SEQUENCE [LARGE SCALE GENOMIC DNA]</scope>
    <source>
        <strain evidence="5 6">JEL517</strain>
    </source>
</reference>
<dbReference type="InterPro" id="IPR040979">
    <property type="entry name" value="Vid27_N"/>
</dbReference>
<dbReference type="PANTHER" id="PTHR31913:SF0">
    <property type="entry name" value="VACUOLAR IMPORT AND DEGRADATION PROTEIN 27"/>
    <property type="match status" value="1"/>
</dbReference>
<dbReference type="RefSeq" id="XP_031023328.1">
    <property type="nucleotide sequence ID" value="XM_031170696.1"/>
</dbReference>
<dbReference type="GO" id="GO:0005737">
    <property type="term" value="C:cytoplasm"/>
    <property type="evidence" value="ECO:0007669"/>
    <property type="project" value="TreeGrafter"/>
</dbReference>
<keyword evidence="6" id="KW-1185">Reference proteome</keyword>
<dbReference type="Proteomes" id="UP000319731">
    <property type="component" value="Unassembled WGS sequence"/>
</dbReference>
<dbReference type="EMBL" id="QEAO01000035">
    <property type="protein sequence ID" value="TPX32054.1"/>
    <property type="molecule type" value="Genomic_DNA"/>
</dbReference>
<evidence type="ECO:0000259" key="2">
    <source>
        <dbReference type="Pfam" id="PF08553"/>
    </source>
</evidence>
<feature type="compositionally biased region" description="Low complexity" evidence="1">
    <location>
        <begin position="227"/>
        <end position="239"/>
    </location>
</feature>
<evidence type="ECO:0000313" key="6">
    <source>
        <dbReference type="Proteomes" id="UP000319731"/>
    </source>
</evidence>
<feature type="domain" description="Vacuolar import/degradation Vid27 C-terminal" evidence="2">
    <location>
        <begin position="442"/>
        <end position="779"/>
    </location>
</feature>
<dbReference type="AlphaFoldDB" id="A0A507C1U9"/>
<dbReference type="PANTHER" id="PTHR31913">
    <property type="entry name" value="VACUOLAR IMPORT AND DEGRADATION PROTEIN 27"/>
    <property type="match status" value="1"/>
</dbReference>
<feature type="domain" description="Vid27 N-terminal" evidence="4">
    <location>
        <begin position="1"/>
        <end position="159"/>
    </location>
</feature>
<accession>A0A507C1U9</accession>
<dbReference type="InterPro" id="IPR040458">
    <property type="entry name" value="Vid27"/>
</dbReference>
<name>A0A507C1U9_9FUNG</name>
<proteinExistence type="predicted"/>
<evidence type="ECO:0000259" key="4">
    <source>
        <dbReference type="Pfam" id="PF17748"/>
    </source>
</evidence>
<dbReference type="InterPro" id="IPR040768">
    <property type="entry name" value="Vid27_PH"/>
</dbReference>
<gene>
    <name evidence="5" type="ORF">SmJEL517_g04768</name>
</gene>
<evidence type="ECO:0000259" key="3">
    <source>
        <dbReference type="Pfam" id="PF17747"/>
    </source>
</evidence>
<evidence type="ECO:0000313" key="5">
    <source>
        <dbReference type="EMBL" id="TPX32054.1"/>
    </source>
</evidence>
<comment type="caution">
    <text evidence="5">The sequence shown here is derived from an EMBL/GenBank/DDBJ whole genome shotgun (WGS) entry which is preliminary data.</text>
</comment>
<organism evidence="5 6">
    <name type="scientific">Synchytrium microbalum</name>
    <dbReference type="NCBI Taxonomy" id="1806994"/>
    <lineage>
        <taxon>Eukaryota</taxon>
        <taxon>Fungi</taxon>
        <taxon>Fungi incertae sedis</taxon>
        <taxon>Chytridiomycota</taxon>
        <taxon>Chytridiomycota incertae sedis</taxon>
        <taxon>Chytridiomycetes</taxon>
        <taxon>Synchytriales</taxon>
        <taxon>Synchytriaceae</taxon>
        <taxon>Synchytrium</taxon>
    </lineage>
</organism>
<sequence>MWALKALGSLVFSQDDGGQGTSLLQLQSGLFNKVNPLQFKNPTQCIFKEASATIQKTTMPFHYQLVISRIYEDGEQELDEIDPDRLDAEQAFLIDEKLGFRLVSRSNNHKSILWKDPGDDTGSQLLEFVIDSSINDPTIVAFESLLYQCMFELKHGSSQGDVHTYMANQKAAGGASPAHTPIKQQTPSKHTPLARFDSSASPVSSPLANKKPASRSSDLRSFLAVKSEPSSSSTPASQPKGLVGGVAPNIKSQAGPSGTSLIKILNAPLYLYHPELNQFSPTHPSVTLELVQTAPYTFYLVITDRGAPVVSQIINDTMSPTFNREAQSFVWIYTEPDTRIIYSLSIKFPDSPSETAFKDMLGKCMYETNHHEAFGKVKQDEQRYLIDAYEEDTVMEDAFAKLGVKDDEDDEEEEDEESGDNDEEEEEVEYEEDSPSTTRGGDKNSALAVGYKYDRSFVVRGNRIGVFKHTDDNRLEFSTTIDNVRDMNNKTFSPRKVMLHEQDSSMLIMKPNEEHSIFRMDLERGRIVEEWKVDDTIPVDSILPDSKFAQLTPQKTFIGINHNTIFRVDPRLSGNKRVDAETKQYVTKNDFSCAVTTGKGELAVASNKGDIRLFNKLGLRAKTQLPGYGNPIIGIDATADGKLIVGTCKNYLLLLTVVTESGESGFHKPMGSEKPTPRMLKLKPEHVAWMGVEVSFTPARFNTGEDTQEKTIVTSSGPYVITWNLKRVLKGALNEYHIKKYDDTVISDQFRHGSDDSIIVTLPENVEMINKKKLSTPQKLLRSRRSIVNSPY</sequence>
<feature type="region of interest" description="Disordered" evidence="1">
    <location>
        <begin position="169"/>
        <end position="249"/>
    </location>
</feature>
<evidence type="ECO:0008006" key="7">
    <source>
        <dbReference type="Google" id="ProtNLM"/>
    </source>
</evidence>
<feature type="compositionally biased region" description="Acidic residues" evidence="1">
    <location>
        <begin position="406"/>
        <end position="434"/>
    </location>
</feature>
<feature type="domain" description="Vid27 PH-like" evidence="3">
    <location>
        <begin position="266"/>
        <end position="368"/>
    </location>
</feature>
<dbReference type="OrthoDB" id="10251113at2759"/>
<dbReference type="GO" id="GO:0005634">
    <property type="term" value="C:nucleus"/>
    <property type="evidence" value="ECO:0007669"/>
    <property type="project" value="TreeGrafter"/>
</dbReference>
<dbReference type="GeneID" id="42005993"/>
<dbReference type="Pfam" id="PF17748">
    <property type="entry name" value="VID27_N"/>
    <property type="match status" value="1"/>
</dbReference>
<evidence type="ECO:0000256" key="1">
    <source>
        <dbReference type="SAM" id="MobiDB-lite"/>
    </source>
</evidence>